<dbReference type="RefSeq" id="WP_266262039.1">
    <property type="nucleotide sequence ID" value="NZ_JAMXWF010000068.1"/>
</dbReference>
<dbReference type="Proteomes" id="UP001209412">
    <property type="component" value="Unassembled WGS sequence"/>
</dbReference>
<dbReference type="EMBL" id="JAMXWF010000068">
    <property type="protein sequence ID" value="MDQ6413775.1"/>
    <property type="molecule type" value="Genomic_DNA"/>
</dbReference>
<feature type="non-terminal residue" evidence="2">
    <location>
        <position position="1"/>
    </location>
</feature>
<sequence length="64" mass="6438">EPHALAGAPYRASGFVLRPGADGPSRLKHMAGLERTAVSQDVKLGAGTNGVGFDVGMGGRFGDG</sequence>
<accession>A0AAP5BNU6</accession>
<evidence type="ECO:0000313" key="3">
    <source>
        <dbReference type="Proteomes" id="UP001209412"/>
    </source>
</evidence>
<reference evidence="2" key="1">
    <citation type="submission" date="2022-06" db="EMBL/GenBank/DDBJ databases">
        <title>PHB producers.</title>
        <authorList>
            <person name="Besaury L."/>
        </authorList>
    </citation>
    <scope>NUCLEOTIDE SEQUENCE</scope>
    <source>
        <strain evidence="2 3">SEWS6</strain>
    </source>
</reference>
<organism evidence="2 4">
    <name type="scientific">Paraburkholderia madseniana</name>
    <dbReference type="NCBI Taxonomy" id="2599607"/>
    <lineage>
        <taxon>Bacteria</taxon>
        <taxon>Pseudomonadati</taxon>
        <taxon>Pseudomonadota</taxon>
        <taxon>Betaproteobacteria</taxon>
        <taxon>Burkholderiales</taxon>
        <taxon>Burkholderiaceae</taxon>
        <taxon>Paraburkholderia</taxon>
    </lineage>
</organism>
<evidence type="ECO:0000313" key="1">
    <source>
        <dbReference type="EMBL" id="MCX4151964.1"/>
    </source>
</evidence>
<dbReference type="AlphaFoldDB" id="A0AAP5BNU6"/>
<evidence type="ECO:0000313" key="4">
    <source>
        <dbReference type="Proteomes" id="UP001242288"/>
    </source>
</evidence>
<proteinExistence type="predicted"/>
<comment type="caution">
    <text evidence="2">The sequence shown here is derived from an EMBL/GenBank/DDBJ whole genome shotgun (WGS) entry which is preliminary data.</text>
</comment>
<dbReference type="EMBL" id="JAPKHW010000068">
    <property type="protein sequence ID" value="MCX4151964.1"/>
    <property type="molecule type" value="Genomic_DNA"/>
</dbReference>
<dbReference type="Proteomes" id="UP001242288">
    <property type="component" value="Unassembled WGS sequence"/>
</dbReference>
<evidence type="ECO:0000313" key="2">
    <source>
        <dbReference type="EMBL" id="MDQ6413775.1"/>
    </source>
</evidence>
<keyword evidence="3" id="KW-1185">Reference proteome</keyword>
<gene>
    <name evidence="2" type="ORF">NIE36_42370</name>
    <name evidence="1" type="ORF">OSB80_42480</name>
</gene>
<name>A0AAP5BNU6_9BURK</name>
<protein>
    <submittedName>
        <fullName evidence="2">Uncharacterized protein</fullName>
    </submittedName>
</protein>